<keyword evidence="1" id="KW-1133">Transmembrane helix</keyword>
<feature type="transmembrane region" description="Helical" evidence="1">
    <location>
        <begin position="187"/>
        <end position="206"/>
    </location>
</feature>
<feature type="chain" id="PRO_5045908982" description="Integral membrane protein" evidence="2">
    <location>
        <begin position="19"/>
        <end position="243"/>
    </location>
</feature>
<comment type="caution">
    <text evidence="3">The sequence shown here is derived from an EMBL/GenBank/DDBJ whole genome shotgun (WGS) entry which is preliminary data.</text>
</comment>
<sequence length="243" mass="24514">MLGTGLAGGMVWSFAVQAAMPSWFDPGDSCPEPEGASLRVVKTEFPPSAQCVITFDDGSAPLVHDYISPAKTTVLTLVAVVLVLLALAGAALLCHRLLRREGPDTPELPVGRRRPWVHVAGAALLGGIATSVGAMCAAVFTILGGIAGGIVLCAAFVLSTITAATVLDRGAGPGTGGASGPRRRGAAVGGIGGAAVVVAVVTGIALDVLGPSEVLSQWLPLAATLPFGLIAALQWLRPAKRTR</sequence>
<keyword evidence="1" id="KW-0472">Membrane</keyword>
<feature type="transmembrane region" description="Helical" evidence="1">
    <location>
        <begin position="116"/>
        <end position="140"/>
    </location>
</feature>
<feature type="signal peptide" evidence="2">
    <location>
        <begin position="1"/>
        <end position="18"/>
    </location>
</feature>
<reference evidence="3 4" key="1">
    <citation type="journal article" date="2019" name="Int. J. Syst. Evol. Microbiol.">
        <title>The Global Catalogue of Microorganisms (GCM) 10K type strain sequencing project: providing services to taxonomists for standard genome sequencing and annotation.</title>
        <authorList>
            <consortium name="The Broad Institute Genomics Platform"/>
            <consortium name="The Broad Institute Genome Sequencing Center for Infectious Disease"/>
            <person name="Wu L."/>
            <person name="Ma J."/>
        </authorList>
    </citation>
    <scope>NUCLEOTIDE SEQUENCE [LARGE SCALE GENOMIC DNA]</scope>
    <source>
        <strain evidence="3 4">JCM 10303</strain>
    </source>
</reference>
<feature type="transmembrane region" description="Helical" evidence="1">
    <location>
        <begin position="146"/>
        <end position="167"/>
    </location>
</feature>
<feature type="transmembrane region" description="Helical" evidence="1">
    <location>
        <begin position="218"/>
        <end position="236"/>
    </location>
</feature>
<dbReference type="Proteomes" id="UP001500729">
    <property type="component" value="Unassembled WGS sequence"/>
</dbReference>
<proteinExistence type="predicted"/>
<accession>A0ABN1DMN0</accession>
<organism evidence="3 4">
    <name type="scientific">Saccharopolyspora erythraea</name>
    <name type="common">Streptomyces erythraeus</name>
    <dbReference type="NCBI Taxonomy" id="1836"/>
    <lineage>
        <taxon>Bacteria</taxon>
        <taxon>Bacillati</taxon>
        <taxon>Actinomycetota</taxon>
        <taxon>Actinomycetes</taxon>
        <taxon>Pseudonocardiales</taxon>
        <taxon>Pseudonocardiaceae</taxon>
        <taxon>Saccharopolyspora</taxon>
    </lineage>
</organism>
<evidence type="ECO:0000256" key="1">
    <source>
        <dbReference type="SAM" id="Phobius"/>
    </source>
</evidence>
<evidence type="ECO:0000256" key="2">
    <source>
        <dbReference type="SAM" id="SignalP"/>
    </source>
</evidence>
<keyword evidence="4" id="KW-1185">Reference proteome</keyword>
<evidence type="ECO:0000313" key="4">
    <source>
        <dbReference type="Proteomes" id="UP001500729"/>
    </source>
</evidence>
<keyword evidence="2" id="KW-0732">Signal</keyword>
<evidence type="ECO:0008006" key="5">
    <source>
        <dbReference type="Google" id="ProtNLM"/>
    </source>
</evidence>
<evidence type="ECO:0000313" key="3">
    <source>
        <dbReference type="EMBL" id="GAA0547429.1"/>
    </source>
</evidence>
<name>A0ABN1DMN0_SACER</name>
<gene>
    <name evidence="3" type="ORF">GCM10009533_52720</name>
</gene>
<protein>
    <recommendedName>
        <fullName evidence="5">Integral membrane protein</fullName>
    </recommendedName>
</protein>
<feature type="transmembrane region" description="Helical" evidence="1">
    <location>
        <begin position="74"/>
        <end position="95"/>
    </location>
</feature>
<keyword evidence="1" id="KW-0812">Transmembrane</keyword>
<dbReference type="EMBL" id="BAAAGS010000043">
    <property type="protein sequence ID" value="GAA0547429.1"/>
    <property type="molecule type" value="Genomic_DNA"/>
</dbReference>